<keyword evidence="7" id="KW-1185">Reference proteome</keyword>
<dbReference type="GO" id="GO:0008270">
    <property type="term" value="F:zinc ion binding"/>
    <property type="evidence" value="ECO:0007669"/>
    <property type="project" value="UniProtKB-KW"/>
</dbReference>
<evidence type="ECO:0000313" key="6">
    <source>
        <dbReference type="EMBL" id="CAG7822743.1"/>
    </source>
</evidence>
<dbReference type="PANTHER" id="PTHR46481:SF10">
    <property type="entry name" value="ZINC FINGER BED DOMAIN-CONTAINING PROTEIN 39"/>
    <property type="match status" value="1"/>
</dbReference>
<feature type="non-terminal residue" evidence="6">
    <location>
        <position position="1"/>
    </location>
</feature>
<dbReference type="AlphaFoldDB" id="A0A8J2KXJ4"/>
<dbReference type="InterPro" id="IPR052035">
    <property type="entry name" value="ZnF_BED_domain_contain"/>
</dbReference>
<accession>A0A8J2KXJ4</accession>
<proteinExistence type="predicted"/>
<evidence type="ECO:0008006" key="8">
    <source>
        <dbReference type="Google" id="ProtNLM"/>
    </source>
</evidence>
<evidence type="ECO:0000256" key="3">
    <source>
        <dbReference type="ARBA" id="ARBA00022771"/>
    </source>
</evidence>
<protein>
    <recommendedName>
        <fullName evidence="8">Zinc finger BED domain-containing protein 4</fullName>
    </recommendedName>
</protein>
<dbReference type="PANTHER" id="PTHR46481">
    <property type="entry name" value="ZINC FINGER BED DOMAIN-CONTAINING PROTEIN 4"/>
    <property type="match status" value="1"/>
</dbReference>
<keyword evidence="2" id="KW-0479">Metal-binding</keyword>
<evidence type="ECO:0000256" key="2">
    <source>
        <dbReference type="ARBA" id="ARBA00022723"/>
    </source>
</evidence>
<dbReference type="OrthoDB" id="1607513at2759"/>
<dbReference type="GO" id="GO:0005634">
    <property type="term" value="C:nucleus"/>
    <property type="evidence" value="ECO:0007669"/>
    <property type="project" value="UniProtKB-SubCell"/>
</dbReference>
<gene>
    <name evidence="6" type="ORF">AFUS01_LOCUS32998</name>
</gene>
<dbReference type="Proteomes" id="UP000708208">
    <property type="component" value="Unassembled WGS sequence"/>
</dbReference>
<comment type="caution">
    <text evidence="6">The sequence shown here is derived from an EMBL/GenBank/DDBJ whole genome shotgun (WGS) entry which is preliminary data.</text>
</comment>
<keyword evidence="3" id="KW-0863">Zinc-finger</keyword>
<name>A0A8J2KXJ4_9HEXA</name>
<dbReference type="EMBL" id="CAJVCH010527271">
    <property type="protein sequence ID" value="CAG7822743.1"/>
    <property type="molecule type" value="Genomic_DNA"/>
</dbReference>
<organism evidence="6 7">
    <name type="scientific">Allacma fusca</name>
    <dbReference type="NCBI Taxonomy" id="39272"/>
    <lineage>
        <taxon>Eukaryota</taxon>
        <taxon>Metazoa</taxon>
        <taxon>Ecdysozoa</taxon>
        <taxon>Arthropoda</taxon>
        <taxon>Hexapoda</taxon>
        <taxon>Collembola</taxon>
        <taxon>Symphypleona</taxon>
        <taxon>Sminthuridae</taxon>
        <taxon>Allacma</taxon>
    </lineage>
</organism>
<evidence type="ECO:0000313" key="7">
    <source>
        <dbReference type="Proteomes" id="UP000708208"/>
    </source>
</evidence>
<keyword evidence="5" id="KW-0539">Nucleus</keyword>
<evidence type="ECO:0000256" key="4">
    <source>
        <dbReference type="ARBA" id="ARBA00022833"/>
    </source>
</evidence>
<evidence type="ECO:0000256" key="5">
    <source>
        <dbReference type="ARBA" id="ARBA00023242"/>
    </source>
</evidence>
<reference evidence="6" key="1">
    <citation type="submission" date="2021-06" db="EMBL/GenBank/DDBJ databases">
        <authorList>
            <person name="Hodson N. C."/>
            <person name="Mongue J. A."/>
            <person name="Jaron S. K."/>
        </authorList>
    </citation>
    <scope>NUCLEOTIDE SEQUENCE</scope>
</reference>
<sequence length="140" mass="16400">MEDGNYESNSDDEDECPCISVYQKVKTAVRKIKKCEKLEESLRHFCANLQINYLKLIKDMPVRWNTSYLMFERYLRLRPAIEKTLSSDSSLSKLVLCDDECMVLQQFITFLKPFYEMTNIISVQLTPTLSLTAAVYIELY</sequence>
<keyword evidence="4" id="KW-0862">Zinc</keyword>
<evidence type="ECO:0000256" key="1">
    <source>
        <dbReference type="ARBA" id="ARBA00004123"/>
    </source>
</evidence>
<comment type="subcellular location">
    <subcellularLocation>
        <location evidence="1">Nucleus</location>
    </subcellularLocation>
</comment>